<feature type="region of interest" description="Disordered" evidence="1">
    <location>
        <begin position="55"/>
        <end position="75"/>
    </location>
</feature>
<sequence>ARSQFAFDQKRLDMSLQLSGRAPHAARCSVRRLSPRVRLTAQKCGLSQSISTVITTGNDGREDASQQPGHSKETVSKDCGEELYWDWDYDSQICYRQVGESGPAVLMVHGFGVAGWHFHRNWEDLQRDHRVWAVDLLGQGRSWPRHTVAPSAGLRYSVETWTRQLEGFLEQCVGEPAYVVGNSLGGYLAVMLAARRPDLVRGLVLLNATPFWAFRPPSGSAAARGLLWSALNWAGDGSVPVPESVRHLVEKYWWNQLRSPDTISAMLRLVYADKVGFDMALVARIVEATEHPGALDAFTSIVLSPKAELSFDELVDRLRCPVLLLYGKEDPWVRPLWGQRMKRRLPAATYLELSPAGHCPHHEAPAAVNRALRTWLAAEERVRAQGTGDQDPSEAGIGLDVGSSWEVVEADGRAIRVSHIDGRPRSVMEWLDLAVWSVLGRALGAIGRKGADTEESRTTA</sequence>
<comment type="caution">
    <text evidence="3">The sequence shown here is derived from an EMBL/GenBank/DDBJ whole genome shotgun (WGS) entry which is preliminary data.</text>
</comment>
<keyword evidence="4" id="KW-1185">Reference proteome</keyword>
<gene>
    <name evidence="3" type="ORF">Vretifemale_1316</name>
</gene>
<dbReference type="Proteomes" id="UP000747110">
    <property type="component" value="Unassembled WGS sequence"/>
</dbReference>
<proteinExistence type="predicted"/>
<dbReference type="Pfam" id="PF12697">
    <property type="entry name" value="Abhydrolase_6"/>
    <property type="match status" value="1"/>
</dbReference>
<evidence type="ECO:0000256" key="1">
    <source>
        <dbReference type="SAM" id="MobiDB-lite"/>
    </source>
</evidence>
<evidence type="ECO:0000313" key="3">
    <source>
        <dbReference type="EMBL" id="GIL70590.1"/>
    </source>
</evidence>
<dbReference type="PRINTS" id="PR00111">
    <property type="entry name" value="ABHYDROLASE"/>
</dbReference>
<dbReference type="InterPro" id="IPR000073">
    <property type="entry name" value="AB_hydrolase_1"/>
</dbReference>
<name>A0A8J4FH25_9CHLO</name>
<dbReference type="GO" id="GO:0015996">
    <property type="term" value="P:chlorophyll catabolic process"/>
    <property type="evidence" value="ECO:0007669"/>
    <property type="project" value="InterPro"/>
</dbReference>
<dbReference type="InterPro" id="IPR044211">
    <property type="entry name" value="PPH_chloroplastic"/>
</dbReference>
<dbReference type="AlphaFoldDB" id="A0A8J4FH25"/>
<dbReference type="SUPFAM" id="SSF53474">
    <property type="entry name" value="alpha/beta-Hydrolases"/>
    <property type="match status" value="1"/>
</dbReference>
<feature type="domain" description="AB hydrolase-1" evidence="2">
    <location>
        <begin position="105"/>
        <end position="371"/>
    </location>
</feature>
<dbReference type="GO" id="GO:0080124">
    <property type="term" value="F:pheophytinase activity"/>
    <property type="evidence" value="ECO:0007669"/>
    <property type="project" value="InterPro"/>
</dbReference>
<dbReference type="OrthoDB" id="408373at2759"/>
<accession>A0A8J4FH25</accession>
<protein>
    <recommendedName>
        <fullName evidence="2">AB hydrolase-1 domain-containing protein</fullName>
    </recommendedName>
</protein>
<dbReference type="FunFam" id="3.40.50.1820:FF:000136">
    <property type="entry name" value="Pheophytinase, chloroplastic"/>
    <property type="match status" value="1"/>
</dbReference>
<evidence type="ECO:0000313" key="4">
    <source>
        <dbReference type="Proteomes" id="UP000747110"/>
    </source>
</evidence>
<feature type="compositionally biased region" description="Basic and acidic residues" evidence="1">
    <location>
        <begin position="59"/>
        <end position="75"/>
    </location>
</feature>
<organism evidence="3 4">
    <name type="scientific">Volvox reticuliferus</name>
    <dbReference type="NCBI Taxonomy" id="1737510"/>
    <lineage>
        <taxon>Eukaryota</taxon>
        <taxon>Viridiplantae</taxon>
        <taxon>Chlorophyta</taxon>
        <taxon>core chlorophytes</taxon>
        <taxon>Chlorophyceae</taxon>
        <taxon>CS clade</taxon>
        <taxon>Chlamydomonadales</taxon>
        <taxon>Volvocaceae</taxon>
        <taxon>Volvox</taxon>
    </lineage>
</organism>
<feature type="non-terminal residue" evidence="3">
    <location>
        <position position="460"/>
    </location>
</feature>
<reference evidence="3" key="1">
    <citation type="journal article" date="2021" name="Proc. Natl. Acad. Sci. U.S.A.">
        <title>Three genomes in the algal genus Volvox reveal the fate of a haploid sex-determining region after a transition to homothallism.</title>
        <authorList>
            <person name="Yamamoto K."/>
            <person name="Hamaji T."/>
            <person name="Kawai-Toyooka H."/>
            <person name="Matsuzaki R."/>
            <person name="Takahashi F."/>
            <person name="Nishimura Y."/>
            <person name="Kawachi M."/>
            <person name="Noguchi H."/>
            <person name="Minakuchi Y."/>
            <person name="Umen J.G."/>
            <person name="Toyoda A."/>
            <person name="Nozaki H."/>
        </authorList>
    </citation>
    <scope>NUCLEOTIDE SEQUENCE</scope>
    <source>
        <strain evidence="3">NIES-3786</strain>
    </source>
</reference>
<dbReference type="EMBL" id="BNCP01000002">
    <property type="protein sequence ID" value="GIL70590.1"/>
    <property type="molecule type" value="Genomic_DNA"/>
</dbReference>
<dbReference type="PANTHER" id="PTHR47280:SF1">
    <property type="entry name" value="PHEOPHYTINASE, CHLOROPLASTIC"/>
    <property type="match status" value="1"/>
</dbReference>
<dbReference type="PANTHER" id="PTHR47280">
    <property type="entry name" value="PHEOPHYTINASE, CHLOROPLASTIC"/>
    <property type="match status" value="1"/>
</dbReference>
<dbReference type="Gene3D" id="3.40.50.1820">
    <property type="entry name" value="alpha/beta hydrolase"/>
    <property type="match status" value="1"/>
</dbReference>
<dbReference type="GO" id="GO:0009507">
    <property type="term" value="C:chloroplast"/>
    <property type="evidence" value="ECO:0007669"/>
    <property type="project" value="TreeGrafter"/>
</dbReference>
<evidence type="ECO:0000259" key="2">
    <source>
        <dbReference type="Pfam" id="PF12697"/>
    </source>
</evidence>
<dbReference type="InterPro" id="IPR029058">
    <property type="entry name" value="AB_hydrolase_fold"/>
</dbReference>